<dbReference type="InterPro" id="IPR006597">
    <property type="entry name" value="Sel1-like"/>
</dbReference>
<dbReference type="SUPFAM" id="SSF81901">
    <property type="entry name" value="HCP-like"/>
    <property type="match status" value="1"/>
</dbReference>
<dbReference type="Pfam" id="PF08238">
    <property type="entry name" value="Sel1"/>
    <property type="match status" value="7"/>
</dbReference>
<dbReference type="PANTHER" id="PTHR43628">
    <property type="entry name" value="ACTIVATOR OF C KINASE PROTEIN 1-RELATED"/>
    <property type="match status" value="1"/>
</dbReference>
<gene>
    <name evidence="1" type="ORF">MKS91_05125</name>
</gene>
<dbReference type="EMBL" id="JAKUDN010000002">
    <property type="protein sequence ID" value="MCP8352661.1"/>
    <property type="molecule type" value="Genomic_DNA"/>
</dbReference>
<evidence type="ECO:0000313" key="1">
    <source>
        <dbReference type="EMBL" id="MCP8352661.1"/>
    </source>
</evidence>
<name>A0ABT1L660_9GAMM</name>
<dbReference type="Proteomes" id="UP001320768">
    <property type="component" value="Unassembled WGS sequence"/>
</dbReference>
<accession>A0ABT1L660</accession>
<dbReference type="SMART" id="SM00671">
    <property type="entry name" value="SEL1"/>
    <property type="match status" value="6"/>
</dbReference>
<protein>
    <submittedName>
        <fullName evidence="1">Sel1 repeat family protein</fullName>
    </submittedName>
</protein>
<dbReference type="InterPro" id="IPR052945">
    <property type="entry name" value="Mitotic_Regulator"/>
</dbReference>
<sequence length="371" mass="40685">MVMTVKERALWEIMTEAERNTVIARLRTNAAQKIKEKDYAKAHLFCELLLDRGDACGTCQYAFMLQHGLGGAKDLVKARDLYHQAADKGHAPAMCNYGWMLQYGLGGAQDLVKARGLYRQAAEKGYVPAMNNYGAMLFNGQGGAKDLVKARDSYRQAAKKGYGPAMNNYGLMLQNGLGGPQDLVKARDLFRQAAEKGYALAMNSYGCILQHGQGGAQDLVKARGLYRQAAEEGEANAMFNYAFMLGSGEGGDVNKGECQQFISQVANGFLQNVANRVQAIRHKIFALVTLVSRQHFPSVMNLASRYLRGDGVEENPVRAKEILNTIDMKAVPDKEAYSELYKACDEAIEDKKIIEAQGEAGDPAAKKARFG</sequence>
<evidence type="ECO:0000313" key="2">
    <source>
        <dbReference type="Proteomes" id="UP001320768"/>
    </source>
</evidence>
<keyword evidence="2" id="KW-1185">Reference proteome</keyword>
<organism evidence="1 2">
    <name type="scientific">Candidatus Synchoanobacter obligatus</name>
    <dbReference type="NCBI Taxonomy" id="2919597"/>
    <lineage>
        <taxon>Bacteria</taxon>
        <taxon>Pseudomonadati</taxon>
        <taxon>Pseudomonadota</taxon>
        <taxon>Gammaproteobacteria</taxon>
        <taxon>Candidatus Comchoanobacterales</taxon>
        <taxon>Candidatus Comchoanobacteraceae</taxon>
        <taxon>Candidatus Synchoanobacter</taxon>
    </lineage>
</organism>
<reference evidence="1 2" key="1">
    <citation type="journal article" date="2022" name="Nat. Microbiol.">
        <title>The microbiome of a bacterivorous marine choanoflagellate contains a resource-demanding obligate bacterial associate.</title>
        <authorList>
            <person name="Needham D.M."/>
            <person name="Poirier C."/>
            <person name="Bachy C."/>
            <person name="George E.E."/>
            <person name="Wilken S."/>
            <person name="Yung C.C.M."/>
            <person name="Limardo A.J."/>
            <person name="Morando M."/>
            <person name="Sudek L."/>
            <person name="Malmstrom R.R."/>
            <person name="Keeling P.J."/>
            <person name="Santoro A.E."/>
            <person name="Worden A.Z."/>
        </authorList>
    </citation>
    <scope>NUCLEOTIDE SEQUENCE [LARGE SCALE GENOMIC DNA]</scope>
    <source>
        <strain evidence="1 2">Comchoano-2</strain>
    </source>
</reference>
<dbReference type="InterPro" id="IPR011990">
    <property type="entry name" value="TPR-like_helical_dom_sf"/>
</dbReference>
<comment type="caution">
    <text evidence="1">The sequence shown here is derived from an EMBL/GenBank/DDBJ whole genome shotgun (WGS) entry which is preliminary data.</text>
</comment>
<dbReference type="RefSeq" id="WP_258569765.1">
    <property type="nucleotide sequence ID" value="NZ_JAKUDN010000002.1"/>
</dbReference>
<proteinExistence type="predicted"/>
<dbReference type="Gene3D" id="1.25.40.10">
    <property type="entry name" value="Tetratricopeptide repeat domain"/>
    <property type="match status" value="2"/>
</dbReference>
<dbReference type="PANTHER" id="PTHR43628:SF1">
    <property type="entry name" value="CHITIN SYNTHASE REGULATORY FACTOR 2-RELATED"/>
    <property type="match status" value="1"/>
</dbReference>